<accession>A0AA37XC28</accession>
<dbReference type="EMBL" id="BSUL01000001">
    <property type="protein sequence ID" value="GMA29220.1"/>
    <property type="molecule type" value="Genomic_DNA"/>
</dbReference>
<dbReference type="AlphaFoldDB" id="A0AA37XC28"/>
<evidence type="ECO:0000256" key="1">
    <source>
        <dbReference type="SAM" id="Coils"/>
    </source>
</evidence>
<organism evidence="2 3">
    <name type="scientific">Arenivirga flava</name>
    <dbReference type="NCBI Taxonomy" id="1930060"/>
    <lineage>
        <taxon>Bacteria</taxon>
        <taxon>Bacillati</taxon>
        <taxon>Actinomycetota</taxon>
        <taxon>Actinomycetes</taxon>
        <taxon>Micrococcales</taxon>
        <taxon>Microbacteriaceae</taxon>
        <taxon>Arenivirga</taxon>
    </lineage>
</organism>
<dbReference type="Proteomes" id="UP001157160">
    <property type="component" value="Unassembled WGS sequence"/>
</dbReference>
<evidence type="ECO:0000313" key="2">
    <source>
        <dbReference type="EMBL" id="GMA29220.1"/>
    </source>
</evidence>
<protein>
    <submittedName>
        <fullName evidence="2">Uncharacterized protein</fullName>
    </submittedName>
</protein>
<feature type="coiled-coil region" evidence="1">
    <location>
        <begin position="57"/>
        <end position="84"/>
    </location>
</feature>
<comment type="caution">
    <text evidence="2">The sequence shown here is derived from an EMBL/GenBank/DDBJ whole genome shotgun (WGS) entry which is preliminary data.</text>
</comment>
<reference evidence="2 3" key="1">
    <citation type="journal article" date="2014" name="Int. J. Syst. Evol. Microbiol.">
        <title>Complete genome sequence of Corynebacterium casei LMG S-19264T (=DSM 44701T), isolated from a smear-ripened cheese.</title>
        <authorList>
            <consortium name="US DOE Joint Genome Institute (JGI-PGF)"/>
            <person name="Walter F."/>
            <person name="Albersmeier A."/>
            <person name="Kalinowski J."/>
            <person name="Ruckert C."/>
        </authorList>
    </citation>
    <scope>NUCLEOTIDE SEQUENCE [LARGE SCALE GENOMIC DNA]</scope>
    <source>
        <strain evidence="2 3">NBRC 112289</strain>
    </source>
</reference>
<evidence type="ECO:0000313" key="3">
    <source>
        <dbReference type="Proteomes" id="UP001157160"/>
    </source>
</evidence>
<keyword evidence="1" id="KW-0175">Coiled coil</keyword>
<gene>
    <name evidence="2" type="ORF">GCM10025874_24730</name>
</gene>
<proteinExistence type="predicted"/>
<name>A0AA37XC28_9MICO</name>
<sequence>MTGEGWWIVAAIASCALLVATASAALVQARVRQQRVEATEQDRDHWRRVADERGAEADRLARESARLTEERAELLVRLREAEEGPSPSGPADGDTTALHERLRSLAPAASLSSTDGPRGPVTSVSIATVSGVGMVRPLRAVPEAVERAREGGLLVQPSDQGHRFAIAANADALLGSVAAALLDDARARLGRGAQVQLALQWQSPGIVVRLTPY</sequence>
<keyword evidence="3" id="KW-1185">Reference proteome</keyword>
<dbReference type="RefSeq" id="WP_284233125.1">
    <property type="nucleotide sequence ID" value="NZ_BSUL01000001.1"/>
</dbReference>